<comment type="caution">
    <text evidence="8">The sequence shown here is derived from an EMBL/GenBank/DDBJ whole genome shotgun (WGS) entry which is preliminary data.</text>
</comment>
<organism evidence="8 9">
    <name type="scientific">Endozoicomonas numazuensis</name>
    <dbReference type="NCBI Taxonomy" id="1137799"/>
    <lineage>
        <taxon>Bacteria</taxon>
        <taxon>Pseudomonadati</taxon>
        <taxon>Pseudomonadota</taxon>
        <taxon>Gammaproteobacteria</taxon>
        <taxon>Oceanospirillales</taxon>
        <taxon>Endozoicomonadaceae</taxon>
        <taxon>Endozoicomonas</taxon>
    </lineage>
</organism>
<dbReference type="GO" id="GO:0050660">
    <property type="term" value="F:flavin adenine dinucleotide binding"/>
    <property type="evidence" value="ECO:0007669"/>
    <property type="project" value="InterPro"/>
</dbReference>
<dbReference type="PANTHER" id="PTHR43884:SF20">
    <property type="entry name" value="ACYL-COA DEHYDROGENASE FADE28"/>
    <property type="match status" value="1"/>
</dbReference>
<feature type="domain" description="Acyl-CoA dehydrogenase/oxidase N-terminal" evidence="7">
    <location>
        <begin position="7"/>
        <end position="116"/>
    </location>
</feature>
<dbReference type="Pfam" id="PF00441">
    <property type="entry name" value="Acyl-CoA_dh_1"/>
    <property type="match status" value="1"/>
</dbReference>
<evidence type="ECO:0000256" key="5">
    <source>
        <dbReference type="ARBA" id="ARBA00023002"/>
    </source>
</evidence>
<dbReference type="EMBL" id="JOKH01000003">
    <property type="protein sequence ID" value="KEQ17526.1"/>
    <property type="molecule type" value="Genomic_DNA"/>
</dbReference>
<evidence type="ECO:0000256" key="3">
    <source>
        <dbReference type="ARBA" id="ARBA00022630"/>
    </source>
</evidence>
<dbReference type="GO" id="GO:0003995">
    <property type="term" value="F:acyl-CoA dehydrogenase activity"/>
    <property type="evidence" value="ECO:0007669"/>
    <property type="project" value="TreeGrafter"/>
</dbReference>
<dbReference type="Gene3D" id="1.20.140.10">
    <property type="entry name" value="Butyryl-CoA Dehydrogenase, subunit A, domain 3"/>
    <property type="match status" value="1"/>
</dbReference>
<gene>
    <name evidence="8" type="ORF">GZ78_17400</name>
</gene>
<dbReference type="Pfam" id="PF02771">
    <property type="entry name" value="Acyl-CoA_dh_N"/>
    <property type="match status" value="1"/>
</dbReference>
<evidence type="ECO:0000256" key="1">
    <source>
        <dbReference type="ARBA" id="ARBA00001974"/>
    </source>
</evidence>
<dbReference type="InterPro" id="IPR037069">
    <property type="entry name" value="AcylCoA_DH/ox_N_sf"/>
</dbReference>
<dbReference type="InterPro" id="IPR009100">
    <property type="entry name" value="AcylCoA_DH/oxidase_NM_dom_sf"/>
</dbReference>
<reference evidence="8 9" key="1">
    <citation type="submission" date="2014-06" db="EMBL/GenBank/DDBJ databases">
        <title>Whole Genome Sequences of Three Symbiotic Endozoicomonas Bacteria.</title>
        <authorList>
            <person name="Neave M.J."/>
            <person name="Apprill A."/>
            <person name="Voolstra C.R."/>
        </authorList>
    </citation>
    <scope>NUCLEOTIDE SEQUENCE [LARGE SCALE GENOMIC DNA]</scope>
    <source>
        <strain evidence="8 9">DSM 25634</strain>
    </source>
</reference>
<dbReference type="InterPro" id="IPR036250">
    <property type="entry name" value="AcylCo_DH-like_C"/>
</dbReference>
<dbReference type="InterPro" id="IPR046373">
    <property type="entry name" value="Acyl-CoA_Oxase/DH_mid-dom_sf"/>
</dbReference>
<feature type="domain" description="Acyl-CoA dehydrogenase/oxidase C-terminal" evidence="6">
    <location>
        <begin position="223"/>
        <end position="359"/>
    </location>
</feature>
<evidence type="ECO:0008006" key="10">
    <source>
        <dbReference type="Google" id="ProtNLM"/>
    </source>
</evidence>
<evidence type="ECO:0000256" key="4">
    <source>
        <dbReference type="ARBA" id="ARBA00022827"/>
    </source>
</evidence>
<dbReference type="PANTHER" id="PTHR43884">
    <property type="entry name" value="ACYL-COA DEHYDROGENASE"/>
    <property type="match status" value="1"/>
</dbReference>
<accession>A0A081NGF3</accession>
<dbReference type="InterPro" id="IPR009075">
    <property type="entry name" value="AcylCo_DH/oxidase_C"/>
</dbReference>
<dbReference type="Proteomes" id="UP000028073">
    <property type="component" value="Unassembled WGS sequence"/>
</dbReference>
<dbReference type="OrthoDB" id="9770681at2"/>
<dbReference type="RefSeq" id="WP_034837889.1">
    <property type="nucleotide sequence ID" value="NZ_JOKH01000003.1"/>
</dbReference>
<proteinExistence type="inferred from homology"/>
<evidence type="ECO:0000259" key="6">
    <source>
        <dbReference type="Pfam" id="PF00441"/>
    </source>
</evidence>
<keyword evidence="3" id="KW-0285">Flavoprotein</keyword>
<dbReference type="eggNOG" id="COG1960">
    <property type="taxonomic scope" value="Bacteria"/>
</dbReference>
<dbReference type="Gene3D" id="1.10.540.10">
    <property type="entry name" value="Acyl-CoA dehydrogenase/oxidase, N-terminal domain"/>
    <property type="match status" value="1"/>
</dbReference>
<keyword evidence="4" id="KW-0274">FAD</keyword>
<name>A0A081NGF3_9GAMM</name>
<keyword evidence="5" id="KW-0560">Oxidoreductase</keyword>
<evidence type="ECO:0000256" key="2">
    <source>
        <dbReference type="ARBA" id="ARBA00009347"/>
    </source>
</evidence>
<protein>
    <recommendedName>
        <fullName evidence="10">Acyl-CoA dehydrogenase</fullName>
    </recommendedName>
</protein>
<dbReference type="CDD" id="cd00567">
    <property type="entry name" value="ACAD"/>
    <property type="match status" value="1"/>
</dbReference>
<evidence type="ECO:0000313" key="8">
    <source>
        <dbReference type="EMBL" id="KEQ17526.1"/>
    </source>
</evidence>
<dbReference type="Gene3D" id="2.40.110.10">
    <property type="entry name" value="Butyryl-CoA Dehydrogenase, subunit A, domain 2"/>
    <property type="match status" value="1"/>
</dbReference>
<sequence length="373" mass="40347">MDFKLSAEQQDVQKLAIQIFADQTDNEHLRQFDNNSRYDTKLWSDLGETGILGISIDPVQGGMGFGFETLCLVIEEAGRSMAPAPLIPVLVSAALPLQKFGTEQQQSILGRVATGDCLISTAFAEPLNDDPLTPSTTAERVAGGWQLSGLKHCVPYGAQAEKILVSAQSSEGLVALWLSPDNEGIELTDQQSTSGEAQSHMTLTNVLVNDADIMAIGSDAETAMTYALQRTQAALCAFSVGMTDKMVRLTAGYTAEREQFDVKIATFQAVAHRAADAYIDVECLRLATSEAVSLLDQEKPADDSVKIAKIWCGDVTHRTSQASQHLHGGIGVDRDYPLFRYSLWSKQVELTLGGSAQLLSELGESIAETFLNR</sequence>
<dbReference type="AlphaFoldDB" id="A0A081NGF3"/>
<evidence type="ECO:0000259" key="7">
    <source>
        <dbReference type="Pfam" id="PF02771"/>
    </source>
</evidence>
<dbReference type="STRING" id="1137799.GZ78_17400"/>
<dbReference type="SUPFAM" id="SSF47203">
    <property type="entry name" value="Acyl-CoA dehydrogenase C-terminal domain-like"/>
    <property type="match status" value="1"/>
</dbReference>
<comment type="cofactor">
    <cofactor evidence="1">
        <name>FAD</name>
        <dbReference type="ChEBI" id="CHEBI:57692"/>
    </cofactor>
</comment>
<evidence type="ECO:0000313" key="9">
    <source>
        <dbReference type="Proteomes" id="UP000028073"/>
    </source>
</evidence>
<dbReference type="InterPro" id="IPR013786">
    <property type="entry name" value="AcylCoA_DH/ox_N"/>
</dbReference>
<comment type="similarity">
    <text evidence="2">Belongs to the acyl-CoA dehydrogenase family.</text>
</comment>
<dbReference type="SUPFAM" id="SSF56645">
    <property type="entry name" value="Acyl-CoA dehydrogenase NM domain-like"/>
    <property type="match status" value="1"/>
</dbReference>
<keyword evidence="9" id="KW-1185">Reference proteome</keyword>